<reference evidence="1 2" key="1">
    <citation type="submission" date="2021-06" db="EMBL/GenBank/DDBJ databases">
        <authorList>
            <person name="Palmer J.M."/>
        </authorList>
    </citation>
    <scope>NUCLEOTIDE SEQUENCE [LARGE SCALE GENOMIC DNA]</scope>
    <source>
        <strain evidence="1 2">AS_MEX2019</strain>
        <tissue evidence="1">Muscle</tissue>
    </source>
</reference>
<proteinExistence type="predicted"/>
<gene>
    <name evidence="1" type="ORF">AMECASPLE_027658</name>
</gene>
<organism evidence="1 2">
    <name type="scientific">Ameca splendens</name>
    <dbReference type="NCBI Taxonomy" id="208324"/>
    <lineage>
        <taxon>Eukaryota</taxon>
        <taxon>Metazoa</taxon>
        <taxon>Chordata</taxon>
        <taxon>Craniata</taxon>
        <taxon>Vertebrata</taxon>
        <taxon>Euteleostomi</taxon>
        <taxon>Actinopterygii</taxon>
        <taxon>Neopterygii</taxon>
        <taxon>Teleostei</taxon>
        <taxon>Neoteleostei</taxon>
        <taxon>Acanthomorphata</taxon>
        <taxon>Ovalentaria</taxon>
        <taxon>Atherinomorphae</taxon>
        <taxon>Cyprinodontiformes</taxon>
        <taxon>Goodeidae</taxon>
        <taxon>Ameca</taxon>
    </lineage>
</organism>
<accession>A0ABV0Z363</accession>
<dbReference type="EMBL" id="JAHRIP010049976">
    <property type="protein sequence ID" value="MEQ2300628.1"/>
    <property type="molecule type" value="Genomic_DNA"/>
</dbReference>
<sequence>MSLPNNFTDCLQTNLHLCDGGGSGRGLSCNRWVAGSNPHSVSVVVSLDKTLHPLCLLMVVRGLGGASVWQSHLCQAAQGNCGYNVVYHCQCVNVCMNGWMTDCSVKRFGVSGDLIKCYTSTGHLPFTLCCTSVYVFKHIFVIF</sequence>
<keyword evidence="2" id="KW-1185">Reference proteome</keyword>
<evidence type="ECO:0000313" key="2">
    <source>
        <dbReference type="Proteomes" id="UP001469553"/>
    </source>
</evidence>
<dbReference type="Proteomes" id="UP001469553">
    <property type="component" value="Unassembled WGS sequence"/>
</dbReference>
<protein>
    <submittedName>
        <fullName evidence="1">Uncharacterized protein</fullName>
    </submittedName>
</protein>
<name>A0ABV0Z363_9TELE</name>
<comment type="caution">
    <text evidence="1">The sequence shown here is derived from an EMBL/GenBank/DDBJ whole genome shotgun (WGS) entry which is preliminary data.</text>
</comment>
<evidence type="ECO:0000313" key="1">
    <source>
        <dbReference type="EMBL" id="MEQ2300628.1"/>
    </source>
</evidence>